<dbReference type="GO" id="GO:0005506">
    <property type="term" value="F:iron ion binding"/>
    <property type="evidence" value="ECO:0007669"/>
    <property type="project" value="InterPro"/>
</dbReference>
<evidence type="ECO:0000259" key="8">
    <source>
        <dbReference type="PROSITE" id="PS51686"/>
    </source>
</evidence>
<dbReference type="PRINTS" id="PR00385">
    <property type="entry name" value="P450"/>
</dbReference>
<protein>
    <submittedName>
        <fullName evidence="9">DgyrCDS5545</fullName>
    </submittedName>
</protein>
<feature type="binding site" description="axial binding residue" evidence="6">
    <location>
        <position position="868"/>
    </location>
    <ligand>
        <name>heme</name>
        <dbReference type="ChEBI" id="CHEBI:30413"/>
    </ligand>
    <ligandPart>
        <name>Fe</name>
        <dbReference type="ChEBI" id="CHEBI:18248"/>
    </ligandPart>
</feature>
<dbReference type="EMBL" id="CAJFCJ010000006">
    <property type="protein sequence ID" value="CAD5116679.1"/>
    <property type="molecule type" value="Genomic_DNA"/>
</dbReference>
<dbReference type="PANTHER" id="PTHR24291:SF201">
    <property type="entry name" value="CYTOCHROME P450, FAMILY 4, SUBFAMILY B, POLYPEPTIDE 7"/>
    <property type="match status" value="1"/>
</dbReference>
<dbReference type="InterPro" id="IPR002401">
    <property type="entry name" value="Cyt_P450_E_grp-I"/>
</dbReference>
<keyword evidence="6" id="KW-0408">Iron</keyword>
<dbReference type="CDD" id="cd20659">
    <property type="entry name" value="CYP4B_4F-like"/>
    <property type="match status" value="1"/>
</dbReference>
<dbReference type="SUPFAM" id="SSF53335">
    <property type="entry name" value="S-adenosyl-L-methionine-dependent methyltransferases"/>
    <property type="match status" value="1"/>
</dbReference>
<dbReference type="InterPro" id="IPR001128">
    <property type="entry name" value="Cyt_P450"/>
</dbReference>
<keyword evidence="2 7" id="KW-0489">Methyltransferase</keyword>
<comment type="similarity">
    <text evidence="7">Belongs to the class I-like SAM-binding methyltransferase superfamily. RsmB/NOP family.</text>
</comment>
<comment type="cofactor">
    <cofactor evidence="6">
        <name>heme</name>
        <dbReference type="ChEBI" id="CHEBI:30413"/>
    </cofactor>
</comment>
<accession>A0A7I8VKB7</accession>
<keyword evidence="6" id="KW-0479">Metal-binding</keyword>
<name>A0A7I8VKB7_9ANNE</name>
<feature type="binding site" evidence="7">
    <location>
        <position position="270"/>
    </location>
    <ligand>
        <name>S-adenosyl-L-methionine</name>
        <dbReference type="ChEBI" id="CHEBI:59789"/>
    </ligand>
</feature>
<dbReference type="GO" id="GO:0003723">
    <property type="term" value="F:RNA binding"/>
    <property type="evidence" value="ECO:0007669"/>
    <property type="project" value="UniProtKB-UniRule"/>
</dbReference>
<dbReference type="InterPro" id="IPR017972">
    <property type="entry name" value="Cyt_P450_CS"/>
</dbReference>
<comment type="caution">
    <text evidence="7">Lacks conserved residue(s) required for the propagation of feature annotation.</text>
</comment>
<dbReference type="InterPro" id="IPR049560">
    <property type="entry name" value="MeTrfase_RsmB-F_NOP2_cat"/>
</dbReference>
<dbReference type="GO" id="GO:0008168">
    <property type="term" value="F:methyltransferase activity"/>
    <property type="evidence" value="ECO:0007669"/>
    <property type="project" value="UniProtKB-KW"/>
</dbReference>
<organism evidence="9 10">
    <name type="scientific">Dimorphilus gyrociliatus</name>
    <dbReference type="NCBI Taxonomy" id="2664684"/>
    <lineage>
        <taxon>Eukaryota</taxon>
        <taxon>Metazoa</taxon>
        <taxon>Spiralia</taxon>
        <taxon>Lophotrochozoa</taxon>
        <taxon>Annelida</taxon>
        <taxon>Polychaeta</taxon>
        <taxon>Polychaeta incertae sedis</taxon>
        <taxon>Dinophilidae</taxon>
        <taxon>Dimorphilus</taxon>
    </lineage>
</organism>
<feature type="binding site" evidence="7">
    <location>
        <position position="320"/>
    </location>
    <ligand>
        <name>S-adenosyl-L-methionine</name>
        <dbReference type="ChEBI" id="CHEBI:59789"/>
    </ligand>
</feature>
<dbReference type="InterPro" id="IPR001678">
    <property type="entry name" value="MeTrfase_RsmB-F_NOP2_dom"/>
</dbReference>
<dbReference type="GO" id="GO:0032259">
    <property type="term" value="P:methylation"/>
    <property type="evidence" value="ECO:0007669"/>
    <property type="project" value="UniProtKB-KW"/>
</dbReference>
<dbReference type="Proteomes" id="UP000549394">
    <property type="component" value="Unassembled WGS sequence"/>
</dbReference>
<dbReference type="OrthoDB" id="8020218at2759"/>
<keyword evidence="4 7" id="KW-0949">S-adenosyl-L-methionine</keyword>
<dbReference type="GO" id="GO:0016705">
    <property type="term" value="F:oxidoreductase activity, acting on paired donors, with incorporation or reduction of molecular oxygen"/>
    <property type="evidence" value="ECO:0007669"/>
    <property type="project" value="InterPro"/>
</dbReference>
<keyword evidence="5 7" id="KW-0694">RNA-binding</keyword>
<evidence type="ECO:0000256" key="2">
    <source>
        <dbReference type="ARBA" id="ARBA00022603"/>
    </source>
</evidence>
<dbReference type="Gene3D" id="3.40.50.150">
    <property type="entry name" value="Vaccinia Virus protein VP39"/>
    <property type="match status" value="1"/>
</dbReference>
<reference evidence="9 10" key="1">
    <citation type="submission" date="2020-08" db="EMBL/GenBank/DDBJ databases">
        <authorList>
            <person name="Hejnol A."/>
        </authorList>
    </citation>
    <scope>NUCLEOTIDE SEQUENCE [LARGE SCALE GENOMIC DNA]</scope>
</reference>
<dbReference type="InterPro" id="IPR036396">
    <property type="entry name" value="Cyt_P450_sf"/>
</dbReference>
<feature type="domain" description="SAM-dependent MTase RsmB/NOP-type" evidence="8">
    <location>
        <begin position="158"/>
        <end position="438"/>
    </location>
</feature>
<dbReference type="GO" id="GO:0020037">
    <property type="term" value="F:heme binding"/>
    <property type="evidence" value="ECO:0007669"/>
    <property type="project" value="InterPro"/>
</dbReference>
<keyword evidence="10" id="KW-1185">Reference proteome</keyword>
<evidence type="ECO:0000313" key="10">
    <source>
        <dbReference type="Proteomes" id="UP000549394"/>
    </source>
</evidence>
<gene>
    <name evidence="9" type="ORF">DGYR_LOCUS5280</name>
</gene>
<evidence type="ECO:0000256" key="3">
    <source>
        <dbReference type="ARBA" id="ARBA00022679"/>
    </source>
</evidence>
<dbReference type="Pfam" id="PF00067">
    <property type="entry name" value="p450"/>
    <property type="match status" value="1"/>
</dbReference>
<dbReference type="PROSITE" id="PS00086">
    <property type="entry name" value="CYTOCHROME_P450"/>
    <property type="match status" value="1"/>
</dbReference>
<dbReference type="PROSITE" id="PS51686">
    <property type="entry name" value="SAM_MT_RSMB_NOP"/>
    <property type="match status" value="1"/>
</dbReference>
<dbReference type="Gene3D" id="1.10.630.10">
    <property type="entry name" value="Cytochrome P450"/>
    <property type="match status" value="1"/>
</dbReference>
<evidence type="ECO:0000256" key="7">
    <source>
        <dbReference type="PROSITE-ProRule" id="PRU01023"/>
    </source>
</evidence>
<evidence type="ECO:0000256" key="5">
    <source>
        <dbReference type="ARBA" id="ARBA00022884"/>
    </source>
</evidence>
<comment type="caution">
    <text evidence="9">The sequence shown here is derived from an EMBL/GenBank/DDBJ whole genome shotgun (WGS) entry which is preliminary data.</text>
</comment>
<evidence type="ECO:0000313" key="9">
    <source>
        <dbReference type="EMBL" id="CAD5116679.1"/>
    </source>
</evidence>
<dbReference type="AlphaFoldDB" id="A0A7I8VKB7"/>
<comment type="similarity">
    <text evidence="1">Belongs to the cytochrome P450 family.</text>
</comment>
<proteinExistence type="inferred from homology"/>
<dbReference type="Pfam" id="PF01189">
    <property type="entry name" value="Methyltr_RsmB-F"/>
    <property type="match status" value="1"/>
</dbReference>
<dbReference type="PRINTS" id="PR00463">
    <property type="entry name" value="EP450I"/>
</dbReference>
<dbReference type="SUPFAM" id="SSF48264">
    <property type="entry name" value="Cytochrome P450"/>
    <property type="match status" value="1"/>
</dbReference>
<feature type="binding site" evidence="7">
    <location>
        <position position="300"/>
    </location>
    <ligand>
        <name>S-adenosyl-L-methionine</name>
        <dbReference type="ChEBI" id="CHEBI:59789"/>
    </ligand>
</feature>
<dbReference type="PANTHER" id="PTHR24291">
    <property type="entry name" value="CYTOCHROME P450 FAMILY 4"/>
    <property type="match status" value="1"/>
</dbReference>
<evidence type="ECO:0000256" key="1">
    <source>
        <dbReference type="ARBA" id="ARBA00010617"/>
    </source>
</evidence>
<keyword evidence="3 7" id="KW-0808">Transferase</keyword>
<sequence length="924" mass="107106">MNTSLFYNQTRQSTKKISLFFKRYRFKTNYARTNPQQTVIEKALRHFDVYYSKDFNELWPTLRVGLLSQPKQCALVNNFGNPSATIDKLWELGSVDFTQLAREEKNSYYGKIGSPTLSLNEDKQVQDTFEPIAEEDEVKRFGQDDSLNLQQFMPTTRVLSERESLEEEEMAKNTFQGDQSEVQIIFSNEELPKFINAFSFEKGVPTMFEPPTKSSNGYLDYILIDGGALLPVFALDLQPEEVVGDFCCGSGGKSMIMLQSLMPEQIHSVDRSYLNMRNLRSSFQFFLSNYKDKISTHHVDLFRFYDRYRNNIHFDKILLDVPCNSDRLSVTSPNMNMFTGVKQSERLELTEIQSEMLCLSLKMLKVGGSLVYTTTTLSQAQNDGVIQATLQQFLETDLEFMIHDLSRLVTKFGKYFWFHKTSAFACAASPFVIVMYDFFEIYCYTKRLRKTLKQIPGNRGHWLFGQLREWPDELDERVLKRYREKVHKYPKWRQEWMSVFCPELILSHPETAKVLFNTANPKSMLCNGVYRMGEPWLGNGLLNSGGDIWKRNRKLLTPAFHYDILKSYLKVKNEAVDKLLVSHTSKMSKNSHESFEIFSALSMLSLDIMLRTTMSYETPVQELGEKHPYLEAVIKLQDLWMNRALNPFLYSDFIFNLSPSGFKFRSLCNYVHGITDDIVRVRRQALKTNTPSTRKYKDLLDILLLARDDSGTGLTDKEIRAEVDTFLFAGHDTTSSALSWTLYQLAQYPEIQEKCRAEIDKIFTDKDDDDIVWSDLTKMEYLTRCIKESLRRVPPVPVIQRRIDGSLDITGVEVPHNSPVSIHIYEIHNNTTVWENPLEFDPDRFLLENTKKKDPFSFVAFSAGPRNCIGQNFAMNELKIVISKVLRKFRLETDPEKPSVYKFSIVSKAMNGLYVKLNPRSDLE</sequence>
<dbReference type="InterPro" id="IPR029063">
    <property type="entry name" value="SAM-dependent_MTases_sf"/>
</dbReference>
<dbReference type="GO" id="GO:0004497">
    <property type="term" value="F:monooxygenase activity"/>
    <property type="evidence" value="ECO:0007669"/>
    <property type="project" value="InterPro"/>
</dbReference>
<evidence type="ECO:0000256" key="6">
    <source>
        <dbReference type="PIRSR" id="PIRSR602401-1"/>
    </source>
</evidence>
<dbReference type="Gene3D" id="6.20.240.40">
    <property type="match status" value="1"/>
</dbReference>
<keyword evidence="6" id="KW-0349">Heme</keyword>
<evidence type="ECO:0000256" key="4">
    <source>
        <dbReference type="ARBA" id="ARBA00022691"/>
    </source>
</evidence>
<dbReference type="InterPro" id="IPR050196">
    <property type="entry name" value="Cytochrome_P450_Monoox"/>
</dbReference>